<dbReference type="OrthoDB" id="9804758at2"/>
<dbReference type="GO" id="GO:0061599">
    <property type="term" value="F:molybdopterin molybdotransferase activity"/>
    <property type="evidence" value="ECO:0007669"/>
    <property type="project" value="UniProtKB-UniRule"/>
</dbReference>
<dbReference type="InterPro" id="IPR036135">
    <property type="entry name" value="MoeA_linker/N_sf"/>
</dbReference>
<dbReference type="SUPFAM" id="SSF63882">
    <property type="entry name" value="MoeA N-terminal region -like"/>
    <property type="match status" value="1"/>
</dbReference>
<name>Q0AY64_SYNWW</name>
<dbReference type="STRING" id="335541.Swol_1026"/>
<dbReference type="Gene3D" id="2.40.340.10">
    <property type="entry name" value="MoeA, C-terminal, domain IV"/>
    <property type="match status" value="1"/>
</dbReference>
<dbReference type="GO" id="GO:0005829">
    <property type="term" value="C:cytosol"/>
    <property type="evidence" value="ECO:0007669"/>
    <property type="project" value="TreeGrafter"/>
</dbReference>
<evidence type="ECO:0000256" key="1">
    <source>
        <dbReference type="ARBA" id="ARBA00002901"/>
    </source>
</evidence>
<keyword evidence="9" id="KW-0479">Metal-binding</keyword>
<dbReference type="InterPro" id="IPR036425">
    <property type="entry name" value="MoaB/Mog-like_dom_sf"/>
</dbReference>
<feature type="domain" description="MoaB/Mog" evidence="10">
    <location>
        <begin position="175"/>
        <end position="314"/>
    </location>
</feature>
<dbReference type="InterPro" id="IPR036688">
    <property type="entry name" value="MoeA_C_domain_IV_sf"/>
</dbReference>
<evidence type="ECO:0000256" key="9">
    <source>
        <dbReference type="RuleBase" id="RU365090"/>
    </source>
</evidence>
<evidence type="ECO:0000256" key="7">
    <source>
        <dbReference type="ARBA" id="ARBA00023150"/>
    </source>
</evidence>
<sequence length="402" mass="42710">MLNSLEDAQQELIKNIEPLAAEPVSLLEAVGRISSTEILADCNMPGELRSAVDGYAVNPDLSGNYDQLLVIGQLKMGEVPNSPLVPGQAIGVLTGGLLPDGAVAVIPHEKVQIKDNYLKSLEFVKPGNNFKQPGEDFHKGDLILGQATRITPGLVALLATFGHGQIQVYHRPRVSILSLGSNVVPCSSQAARGEIRDANGPMLASLVKLDGGLISSVELAGQKDMTQIKTQLLQMLEQSELVITTGGTYTDGINEIHVLIDEIGARPLFREIPIQPGSHNGGAVLGSRLIISLSGNPAACAVGYHLFAAPALRALQGIEPLLPRVNAICSSRYTKKTASRRFVRALATPREDGWAVSILPGQKPSMIRSLVDCNALIDLPPGHPPMEAGLEVSILLLDRSAV</sequence>
<evidence type="ECO:0000256" key="5">
    <source>
        <dbReference type="ARBA" id="ARBA00021108"/>
    </source>
</evidence>
<evidence type="ECO:0000313" key="11">
    <source>
        <dbReference type="EMBL" id="ABI68340.1"/>
    </source>
</evidence>
<organism evidence="11 12">
    <name type="scientific">Syntrophomonas wolfei subsp. wolfei (strain DSM 2245B / Goettingen)</name>
    <dbReference type="NCBI Taxonomy" id="335541"/>
    <lineage>
        <taxon>Bacteria</taxon>
        <taxon>Bacillati</taxon>
        <taxon>Bacillota</taxon>
        <taxon>Clostridia</taxon>
        <taxon>Eubacteriales</taxon>
        <taxon>Syntrophomonadaceae</taxon>
        <taxon>Syntrophomonas</taxon>
    </lineage>
</organism>
<dbReference type="Pfam" id="PF03453">
    <property type="entry name" value="MoeA_N"/>
    <property type="match status" value="1"/>
</dbReference>
<keyword evidence="9" id="KW-0808">Transferase</keyword>
<accession>Q0AY64</accession>
<evidence type="ECO:0000313" key="12">
    <source>
        <dbReference type="Proteomes" id="UP000001968"/>
    </source>
</evidence>
<dbReference type="InterPro" id="IPR005110">
    <property type="entry name" value="MoeA_linker/N"/>
</dbReference>
<evidence type="ECO:0000256" key="4">
    <source>
        <dbReference type="ARBA" id="ARBA00013269"/>
    </source>
</evidence>
<dbReference type="InterPro" id="IPR038987">
    <property type="entry name" value="MoeA-like"/>
</dbReference>
<dbReference type="UniPathway" id="UPA00344"/>
<dbReference type="InterPro" id="IPR001453">
    <property type="entry name" value="MoaB/Mog_dom"/>
</dbReference>
<keyword evidence="9" id="KW-0460">Magnesium</keyword>
<comment type="pathway">
    <text evidence="2 9">Cofactor biosynthesis; molybdopterin biosynthesis.</text>
</comment>
<evidence type="ECO:0000256" key="2">
    <source>
        <dbReference type="ARBA" id="ARBA00005046"/>
    </source>
</evidence>
<dbReference type="GO" id="GO:0006777">
    <property type="term" value="P:Mo-molybdopterin cofactor biosynthetic process"/>
    <property type="evidence" value="ECO:0007669"/>
    <property type="project" value="UniProtKB-UniRule"/>
</dbReference>
<dbReference type="Pfam" id="PF00994">
    <property type="entry name" value="MoCF_biosynth"/>
    <property type="match status" value="1"/>
</dbReference>
<comment type="catalytic activity">
    <reaction evidence="8">
        <text>adenylyl-molybdopterin + molybdate = Mo-molybdopterin + AMP + H(+)</text>
        <dbReference type="Rhea" id="RHEA:35047"/>
        <dbReference type="ChEBI" id="CHEBI:15378"/>
        <dbReference type="ChEBI" id="CHEBI:36264"/>
        <dbReference type="ChEBI" id="CHEBI:62727"/>
        <dbReference type="ChEBI" id="CHEBI:71302"/>
        <dbReference type="ChEBI" id="CHEBI:456215"/>
        <dbReference type="EC" id="2.10.1.1"/>
    </reaction>
</comment>
<dbReference type="PANTHER" id="PTHR10192:SF5">
    <property type="entry name" value="GEPHYRIN"/>
    <property type="match status" value="1"/>
</dbReference>
<dbReference type="Pfam" id="PF03454">
    <property type="entry name" value="MoeA_C"/>
    <property type="match status" value="1"/>
</dbReference>
<dbReference type="RefSeq" id="WP_011640445.1">
    <property type="nucleotide sequence ID" value="NC_008346.1"/>
</dbReference>
<dbReference type="PANTHER" id="PTHR10192">
    <property type="entry name" value="MOLYBDOPTERIN BIOSYNTHESIS PROTEIN"/>
    <property type="match status" value="1"/>
</dbReference>
<dbReference type="eggNOG" id="COG0303">
    <property type="taxonomic scope" value="Bacteria"/>
</dbReference>
<dbReference type="Gene3D" id="3.40.980.10">
    <property type="entry name" value="MoaB/Mog-like domain"/>
    <property type="match status" value="1"/>
</dbReference>
<keyword evidence="7 9" id="KW-0501">Molybdenum cofactor biosynthesis</keyword>
<dbReference type="GO" id="GO:0046872">
    <property type="term" value="F:metal ion binding"/>
    <property type="evidence" value="ECO:0007669"/>
    <property type="project" value="UniProtKB-UniRule"/>
</dbReference>
<comment type="function">
    <text evidence="1 9">Catalyzes the insertion of molybdate into adenylated molybdopterin with the concomitant release of AMP.</text>
</comment>
<keyword evidence="6 9" id="KW-0500">Molybdenum</keyword>
<dbReference type="InterPro" id="IPR005111">
    <property type="entry name" value="MoeA_C_domain_IV"/>
</dbReference>
<evidence type="ECO:0000256" key="8">
    <source>
        <dbReference type="ARBA" id="ARBA00047317"/>
    </source>
</evidence>
<proteinExistence type="inferred from homology"/>
<protein>
    <recommendedName>
        <fullName evidence="5 9">Molybdopterin molybdenumtransferase</fullName>
        <ecNumber evidence="4 9">2.10.1.1</ecNumber>
    </recommendedName>
</protein>
<comment type="cofactor">
    <cofactor evidence="9">
        <name>Mg(2+)</name>
        <dbReference type="ChEBI" id="CHEBI:18420"/>
    </cofactor>
</comment>
<dbReference type="EMBL" id="CP000448">
    <property type="protein sequence ID" value="ABI68340.1"/>
    <property type="molecule type" value="Genomic_DNA"/>
</dbReference>
<keyword evidence="12" id="KW-1185">Reference proteome</keyword>
<dbReference type="Gene3D" id="2.170.190.11">
    <property type="entry name" value="Molybdopterin biosynthesis moea protein, domain 3"/>
    <property type="match status" value="1"/>
</dbReference>
<dbReference type="AlphaFoldDB" id="Q0AY64"/>
<dbReference type="HOGENOM" id="CLU_010186_7_1_9"/>
<evidence type="ECO:0000259" key="10">
    <source>
        <dbReference type="SMART" id="SM00852"/>
    </source>
</evidence>
<dbReference type="CDD" id="cd00887">
    <property type="entry name" value="MoeA"/>
    <property type="match status" value="1"/>
</dbReference>
<dbReference type="SUPFAM" id="SSF53218">
    <property type="entry name" value="Molybdenum cofactor biosynthesis proteins"/>
    <property type="match status" value="1"/>
</dbReference>
<gene>
    <name evidence="11" type="ordered locus">Swol_1026</name>
</gene>
<dbReference type="SMART" id="SM00852">
    <property type="entry name" value="MoCF_biosynth"/>
    <property type="match status" value="1"/>
</dbReference>
<dbReference type="Proteomes" id="UP000001968">
    <property type="component" value="Chromosome"/>
</dbReference>
<reference evidence="12" key="1">
    <citation type="journal article" date="2010" name="Environ. Microbiol.">
        <title>The genome of Syntrophomonas wolfei: new insights into syntrophic metabolism and biohydrogen production.</title>
        <authorList>
            <person name="Sieber J.R."/>
            <person name="Sims D.R."/>
            <person name="Han C."/>
            <person name="Kim E."/>
            <person name="Lykidis A."/>
            <person name="Lapidus A.L."/>
            <person name="McDonnald E."/>
            <person name="Rohlin L."/>
            <person name="Culley D.E."/>
            <person name="Gunsalus R."/>
            <person name="McInerney M.J."/>
        </authorList>
    </citation>
    <scope>NUCLEOTIDE SEQUENCE [LARGE SCALE GENOMIC DNA]</scope>
    <source>
        <strain evidence="12">DSM 2245B / Goettingen</strain>
    </source>
</reference>
<dbReference type="EC" id="2.10.1.1" evidence="4 9"/>
<evidence type="ECO:0000256" key="3">
    <source>
        <dbReference type="ARBA" id="ARBA00010763"/>
    </source>
</evidence>
<dbReference type="SUPFAM" id="SSF63867">
    <property type="entry name" value="MoeA C-terminal domain-like"/>
    <property type="match status" value="1"/>
</dbReference>
<evidence type="ECO:0000256" key="6">
    <source>
        <dbReference type="ARBA" id="ARBA00022505"/>
    </source>
</evidence>
<dbReference type="Gene3D" id="3.90.105.10">
    <property type="entry name" value="Molybdopterin biosynthesis moea protein, domain 2"/>
    <property type="match status" value="1"/>
</dbReference>
<dbReference type="KEGG" id="swo:Swol_1026"/>
<comment type="similarity">
    <text evidence="3 9">Belongs to the MoeA family.</text>
</comment>